<accession>A0A914VC24</accession>
<evidence type="ECO:0000313" key="3">
    <source>
        <dbReference type="Proteomes" id="UP000887566"/>
    </source>
</evidence>
<evidence type="ECO:0000256" key="1">
    <source>
        <dbReference type="SAM" id="MobiDB-lite"/>
    </source>
</evidence>
<keyword evidence="2" id="KW-0732">Signal</keyword>
<dbReference type="WBParaSite" id="PSAMB.scaffold179size68690.g3099.t1">
    <property type="protein sequence ID" value="PSAMB.scaffold179size68690.g3099.t1"/>
    <property type="gene ID" value="PSAMB.scaffold179size68690.g3099"/>
</dbReference>
<feature type="signal peptide" evidence="2">
    <location>
        <begin position="1"/>
        <end position="19"/>
    </location>
</feature>
<dbReference type="AlphaFoldDB" id="A0A914VC24"/>
<feature type="chain" id="PRO_5038078325" evidence="2">
    <location>
        <begin position="20"/>
        <end position="102"/>
    </location>
</feature>
<protein>
    <submittedName>
        <fullName evidence="4">Uncharacterized protein</fullName>
    </submittedName>
</protein>
<dbReference type="Proteomes" id="UP000887566">
    <property type="component" value="Unplaced"/>
</dbReference>
<name>A0A914VC24_9BILA</name>
<feature type="region of interest" description="Disordered" evidence="1">
    <location>
        <begin position="52"/>
        <end position="76"/>
    </location>
</feature>
<reference evidence="4" key="1">
    <citation type="submission" date="2022-11" db="UniProtKB">
        <authorList>
            <consortium name="WormBaseParasite"/>
        </authorList>
    </citation>
    <scope>IDENTIFICATION</scope>
</reference>
<evidence type="ECO:0000256" key="2">
    <source>
        <dbReference type="SAM" id="SignalP"/>
    </source>
</evidence>
<sequence length="102" mass="11705">MKISLYLLASFVLVAVVGGSPRPEAEPDHESRLHPYRVRLWDSRRSYEPVPHVQGYDDGVIQKPTTSYKRERDERRKRRSFKVLAQDCHVNSALELVCSPGA</sequence>
<keyword evidence="3" id="KW-1185">Reference proteome</keyword>
<evidence type="ECO:0000313" key="4">
    <source>
        <dbReference type="WBParaSite" id="PSAMB.scaffold179size68690.g3099.t1"/>
    </source>
</evidence>
<proteinExistence type="predicted"/>
<organism evidence="3 4">
    <name type="scientific">Plectus sambesii</name>
    <dbReference type="NCBI Taxonomy" id="2011161"/>
    <lineage>
        <taxon>Eukaryota</taxon>
        <taxon>Metazoa</taxon>
        <taxon>Ecdysozoa</taxon>
        <taxon>Nematoda</taxon>
        <taxon>Chromadorea</taxon>
        <taxon>Plectida</taxon>
        <taxon>Plectina</taxon>
        <taxon>Plectoidea</taxon>
        <taxon>Plectidae</taxon>
        <taxon>Plectus</taxon>
    </lineage>
</organism>